<organism evidence="1 2">
    <name type="scientific">Mesotoga infera</name>
    <dbReference type="NCBI Taxonomy" id="1236046"/>
    <lineage>
        <taxon>Bacteria</taxon>
        <taxon>Thermotogati</taxon>
        <taxon>Thermotogota</taxon>
        <taxon>Thermotogae</taxon>
        <taxon>Kosmotogales</taxon>
        <taxon>Kosmotogaceae</taxon>
        <taxon>Mesotoga</taxon>
    </lineage>
</organism>
<name>A0A7Z7PSA9_9BACT</name>
<dbReference type="Pfam" id="PF17963">
    <property type="entry name" value="Big_9"/>
    <property type="match status" value="4"/>
</dbReference>
<dbReference type="InterPro" id="IPR015919">
    <property type="entry name" value="Cadherin-like_sf"/>
</dbReference>
<dbReference type="GO" id="GO:0005509">
    <property type="term" value="F:calcium ion binding"/>
    <property type="evidence" value="ECO:0007669"/>
    <property type="project" value="InterPro"/>
</dbReference>
<evidence type="ECO:0000313" key="2">
    <source>
        <dbReference type="Proteomes" id="UP000250796"/>
    </source>
</evidence>
<protein>
    <recommendedName>
        <fullName evidence="3">Tandem-95 repeat protein</fullName>
    </recommendedName>
</protein>
<dbReference type="Proteomes" id="UP000250796">
    <property type="component" value="Chromosome MESINF"/>
</dbReference>
<dbReference type="EMBL" id="LS974202">
    <property type="protein sequence ID" value="SSC13631.1"/>
    <property type="molecule type" value="Genomic_DNA"/>
</dbReference>
<dbReference type="KEGG" id="minf:MESINF_2191"/>
<evidence type="ECO:0000313" key="1">
    <source>
        <dbReference type="EMBL" id="SSC13631.1"/>
    </source>
</evidence>
<dbReference type="SUPFAM" id="SSF49313">
    <property type="entry name" value="Cadherin-like"/>
    <property type="match status" value="1"/>
</dbReference>
<dbReference type="InterPro" id="IPR013783">
    <property type="entry name" value="Ig-like_fold"/>
</dbReference>
<dbReference type="Gene3D" id="2.60.40.10">
    <property type="entry name" value="Immunoglobulins"/>
    <property type="match status" value="4"/>
</dbReference>
<sequence>MRKWFFWALLMIVVMVVFAIRLLPDILNKPPVLNIPDLIIDEGAVITIDLHDYSSDEKKSLLVFQKISGPGEIKGNLYTFSPTFQQSGKHSVSIIAKDQSGQIAEEVFTIEVREINRPPVFALPSLTLGKGEMVSINLDNYAKDLDLDTLTYSVESGGGQIIGSSYTYRPSFSDSREETVSIKVSDGKGGVVTSVLKLSERDFIASIDQQSQRATDTTAQGTVSTVADTQIQTPITSNNPPVISIPDQRMNQGETLAIDLKGFITDKDNDAITIRKISGPGILERTLFSYSSPTNDSGQKLIEIEVSDGKTAVRSSFKIDVVAQNRSPIAIDIPQNSVVQGQTFSITLNNYFSDPDGDALSYQILSGPGNIQNGLFTFQSQTTGSFSTSIRASDGKGGTIDRTLTINVQASNRPPVISITPRRIVEGEVLTIDLASNSSDPDNDRLSYTLASGPGTVQGNIYTLRTDFNSAGNYTVVIRADDGKGGSTSGSFAVEVRDVNRPPSLELSGITVPEGSTYSIDLTKASSDPDGDTLTYSIIQGIGRIENNNYIVEPNYDDYGFYTVVISASDGKGGQVSSNFDLLVTDTNRAPQFTIPDQTTMSTRTLRLDLREFSSDPDGDYLRYELIYGPGLLTGSIYSFIPEGLGTSTVMLKASDLKGGETTTTFTITVR</sequence>
<dbReference type="GO" id="GO:0016020">
    <property type="term" value="C:membrane"/>
    <property type="evidence" value="ECO:0007669"/>
    <property type="project" value="InterPro"/>
</dbReference>
<dbReference type="InterPro" id="IPR035986">
    <property type="entry name" value="PKD_dom_sf"/>
</dbReference>
<dbReference type="AlphaFoldDB" id="A0A7Z7PSA9"/>
<gene>
    <name evidence="1" type="ORF">MESINF_2191</name>
</gene>
<evidence type="ECO:0008006" key="3">
    <source>
        <dbReference type="Google" id="ProtNLM"/>
    </source>
</evidence>
<keyword evidence="2" id="KW-1185">Reference proteome</keyword>
<proteinExistence type="predicted"/>
<dbReference type="SUPFAM" id="SSF49299">
    <property type="entry name" value="PKD domain"/>
    <property type="match status" value="1"/>
</dbReference>
<accession>A0A7Z7PSA9</accession>
<reference evidence="1 2" key="1">
    <citation type="submission" date="2017-01" db="EMBL/GenBank/DDBJ databases">
        <authorList>
            <person name="Erauso G."/>
        </authorList>
    </citation>
    <scope>NUCLEOTIDE SEQUENCE [LARGE SCALE GENOMIC DNA]</scope>
    <source>
        <strain evidence="1">MESINF1</strain>
    </source>
</reference>
<dbReference type="RefSeq" id="WP_169699757.1">
    <property type="nucleotide sequence ID" value="NZ_LS974202.1"/>
</dbReference>